<evidence type="ECO:0000313" key="3">
    <source>
        <dbReference type="Proteomes" id="UP000029014"/>
    </source>
</evidence>
<dbReference type="Proteomes" id="UP000029014">
    <property type="component" value="Unassembled WGS sequence"/>
</dbReference>
<gene>
    <name evidence="2" type="ORF">BMIN_0212</name>
</gene>
<evidence type="ECO:0000256" key="1">
    <source>
        <dbReference type="SAM" id="Phobius"/>
    </source>
</evidence>
<proteinExistence type="predicted"/>
<name>A0A087BMS0_9BIFI</name>
<keyword evidence="3" id="KW-1185">Reference proteome</keyword>
<dbReference type="AlphaFoldDB" id="A0A087BMS0"/>
<keyword evidence="1" id="KW-0472">Membrane</keyword>
<keyword evidence="1" id="KW-1133">Transmembrane helix</keyword>
<evidence type="ECO:0000313" key="2">
    <source>
        <dbReference type="EMBL" id="KFI72320.1"/>
    </source>
</evidence>
<feature type="transmembrane region" description="Helical" evidence="1">
    <location>
        <begin position="43"/>
        <end position="64"/>
    </location>
</feature>
<comment type="caution">
    <text evidence="2">The sequence shown here is derived from an EMBL/GenBank/DDBJ whole genome shotgun (WGS) entry which is preliminary data.</text>
</comment>
<feature type="transmembrane region" description="Helical" evidence="1">
    <location>
        <begin position="16"/>
        <end position="37"/>
    </location>
</feature>
<keyword evidence="1" id="KW-0812">Transmembrane</keyword>
<dbReference type="EMBL" id="JGZD01000009">
    <property type="protein sequence ID" value="KFI72320.1"/>
    <property type="molecule type" value="Genomic_DNA"/>
</dbReference>
<organism evidence="2 3">
    <name type="scientific">Bifidobacterium minimum</name>
    <dbReference type="NCBI Taxonomy" id="1693"/>
    <lineage>
        <taxon>Bacteria</taxon>
        <taxon>Bacillati</taxon>
        <taxon>Actinomycetota</taxon>
        <taxon>Actinomycetes</taxon>
        <taxon>Bifidobacteriales</taxon>
        <taxon>Bifidobacteriaceae</taxon>
        <taxon>Bifidobacterium</taxon>
    </lineage>
</organism>
<protein>
    <submittedName>
        <fullName evidence="2">Uncharacterized protein</fullName>
    </submittedName>
</protein>
<reference evidence="2 3" key="1">
    <citation type="submission" date="2014-03" db="EMBL/GenBank/DDBJ databases">
        <title>Genomics of Bifidobacteria.</title>
        <authorList>
            <person name="Ventura M."/>
            <person name="Milani C."/>
            <person name="Lugli G.A."/>
        </authorList>
    </citation>
    <scope>NUCLEOTIDE SEQUENCE [LARGE SCALE GENOMIC DNA]</scope>
    <source>
        <strain evidence="2 3">LMG 11592</strain>
    </source>
</reference>
<accession>A0A087BMS0</accession>
<sequence length="90" mass="9773">MACGAWYAARRGSSEGCIVTLTLLVVGALFALSWAVAFFAHSLATVFIVVFVVFVVVFVATIAGHRIRARLEARKSSRLVSSWVSQTPRD</sequence>